<reference evidence="3 4" key="1">
    <citation type="submission" date="2024-05" db="EMBL/GenBank/DDBJ databases">
        <authorList>
            <person name="Liu Q."/>
            <person name="Xin Y.-H."/>
        </authorList>
    </citation>
    <scope>NUCLEOTIDE SEQUENCE [LARGE SCALE GENOMIC DNA]</scope>
    <source>
        <strain evidence="3 4">CGMCC 1.10181</strain>
    </source>
</reference>
<evidence type="ECO:0000256" key="1">
    <source>
        <dbReference type="ARBA" id="ARBA00022729"/>
    </source>
</evidence>
<dbReference type="InterPro" id="IPR038404">
    <property type="entry name" value="TRAP_DctP_sf"/>
</dbReference>
<accession>A0ABU9Y960</accession>
<keyword evidence="4" id="KW-1185">Reference proteome</keyword>
<sequence length="399" mass="43553">MRRSFLAFLVGASLALAPAAQARALSDERGTVAQWRARTSVAQDWLDGRFAAPWAARVTYDGPPITMRFSAHNPANASVVRDVFIPAFEVLRRMSRGKLLVAPSWEGNAHSLADGWAALANGRTDMTACYASLEADKRGFRLLTLLDLPGLFPNAAVATAVSERLYARWFNADFARNGVMIARMKATGPAQLYLRARPDPEADIVGLSIASADGVQADFLRAVGARPALMPSPQVREAIAGGRLQGVAITDAAAQVYGITGEAKFALEGDLGRTNLEYCMSPAFYRQLPPDLRTILNAWLRAEAQAETQVFYGREGASARDAYAATGGMRLRLSSARSRQWKRMGDLAERDAVARLEGEKLPARAFMREVRRLTAVYAKRSDNELMRDAAEHPISELLP</sequence>
<evidence type="ECO:0000313" key="4">
    <source>
        <dbReference type="Proteomes" id="UP001419910"/>
    </source>
</evidence>
<dbReference type="Pfam" id="PF03480">
    <property type="entry name" value="DctP"/>
    <property type="match status" value="1"/>
</dbReference>
<proteinExistence type="predicted"/>
<feature type="signal peptide" evidence="2">
    <location>
        <begin position="1"/>
        <end position="22"/>
    </location>
</feature>
<organism evidence="3 4">
    <name type="scientific">Sphingomonas oligophenolica</name>
    <dbReference type="NCBI Taxonomy" id="301154"/>
    <lineage>
        <taxon>Bacteria</taxon>
        <taxon>Pseudomonadati</taxon>
        <taxon>Pseudomonadota</taxon>
        <taxon>Alphaproteobacteria</taxon>
        <taxon>Sphingomonadales</taxon>
        <taxon>Sphingomonadaceae</taxon>
        <taxon>Sphingomonas</taxon>
    </lineage>
</organism>
<evidence type="ECO:0000256" key="2">
    <source>
        <dbReference type="SAM" id="SignalP"/>
    </source>
</evidence>
<dbReference type="EMBL" id="JBDIME010000027">
    <property type="protein sequence ID" value="MEN2792341.1"/>
    <property type="molecule type" value="Genomic_DNA"/>
</dbReference>
<dbReference type="InterPro" id="IPR018389">
    <property type="entry name" value="DctP_fam"/>
</dbReference>
<evidence type="ECO:0000313" key="3">
    <source>
        <dbReference type="EMBL" id="MEN2792341.1"/>
    </source>
</evidence>
<keyword evidence="1 2" id="KW-0732">Signal</keyword>
<dbReference type="RefSeq" id="WP_343890959.1">
    <property type="nucleotide sequence ID" value="NZ_BAAAEH010000036.1"/>
</dbReference>
<dbReference type="PANTHER" id="PTHR33376">
    <property type="match status" value="1"/>
</dbReference>
<feature type="chain" id="PRO_5047142831" evidence="2">
    <location>
        <begin position="23"/>
        <end position="399"/>
    </location>
</feature>
<dbReference type="Gene3D" id="3.40.190.170">
    <property type="entry name" value="Bacterial extracellular solute-binding protein, family 7"/>
    <property type="match status" value="1"/>
</dbReference>
<protein>
    <submittedName>
        <fullName evidence="3">Uncharacterized protein</fullName>
    </submittedName>
</protein>
<dbReference type="Proteomes" id="UP001419910">
    <property type="component" value="Unassembled WGS sequence"/>
</dbReference>
<comment type="caution">
    <text evidence="3">The sequence shown here is derived from an EMBL/GenBank/DDBJ whole genome shotgun (WGS) entry which is preliminary data.</text>
</comment>
<name>A0ABU9Y960_9SPHN</name>
<dbReference type="PANTHER" id="PTHR33376:SF15">
    <property type="entry name" value="BLL6794 PROTEIN"/>
    <property type="match status" value="1"/>
</dbReference>
<gene>
    <name evidence="3" type="ORF">ABC974_22105</name>
</gene>